<dbReference type="EMBL" id="CP000085">
    <property type="protein sequence ID" value="ABC34654.1"/>
    <property type="molecule type" value="Genomic_DNA"/>
</dbReference>
<keyword evidence="1" id="KW-0812">Transmembrane</keyword>
<keyword evidence="1" id="KW-1133">Transmembrane helix</keyword>
<accession>Q2T390</accession>
<dbReference type="HOGENOM" id="CLU_2080382_0_0_4"/>
<name>Q2T390_BURTA</name>
<evidence type="ECO:0000256" key="1">
    <source>
        <dbReference type="SAM" id="Phobius"/>
    </source>
</evidence>
<protein>
    <submittedName>
        <fullName evidence="2">Uncharacterized protein</fullName>
    </submittedName>
</protein>
<dbReference type="Proteomes" id="UP000001930">
    <property type="component" value="Chromosome II"/>
</dbReference>
<evidence type="ECO:0000313" key="2">
    <source>
        <dbReference type="EMBL" id="ABC34654.1"/>
    </source>
</evidence>
<gene>
    <name evidence="2" type="ordered locus">BTH_II2171</name>
</gene>
<evidence type="ECO:0000313" key="3">
    <source>
        <dbReference type="Proteomes" id="UP000001930"/>
    </source>
</evidence>
<dbReference type="KEGG" id="bte:BTH_II2171"/>
<keyword evidence="1" id="KW-0472">Membrane</keyword>
<proteinExistence type="predicted"/>
<dbReference type="AlphaFoldDB" id="Q2T390"/>
<reference evidence="2 3" key="1">
    <citation type="journal article" date="2005" name="BMC Genomics">
        <title>Bacterial genome adaptation to niches: divergence of the potential virulence genes in three Burkholderia species of different survival strategies.</title>
        <authorList>
            <person name="Kim H.S."/>
            <person name="Schell M.A."/>
            <person name="Yu Y."/>
            <person name="Ulrich R.L."/>
            <person name="Sarria S.H."/>
            <person name="Nierman W.C."/>
            <person name="DeShazer D."/>
        </authorList>
    </citation>
    <scope>NUCLEOTIDE SEQUENCE [LARGE SCALE GENOMIC DNA]</scope>
    <source>
        <strain evidence="3">ATCC 700388 / DSM 13276 / CCUG 48851 / CIP 106301 / E264</strain>
    </source>
</reference>
<keyword evidence="3" id="KW-1185">Reference proteome</keyword>
<feature type="transmembrane region" description="Helical" evidence="1">
    <location>
        <begin position="47"/>
        <end position="66"/>
    </location>
</feature>
<organism evidence="2 3">
    <name type="scientific">Burkholderia thailandensis (strain ATCC 700388 / DSM 13276 / CCUG 48851 / CIP 106301 / E264)</name>
    <dbReference type="NCBI Taxonomy" id="271848"/>
    <lineage>
        <taxon>Bacteria</taxon>
        <taxon>Pseudomonadati</taxon>
        <taxon>Pseudomonadota</taxon>
        <taxon>Betaproteobacteria</taxon>
        <taxon>Burkholderiales</taxon>
        <taxon>Burkholderiaceae</taxon>
        <taxon>Burkholderia</taxon>
        <taxon>pseudomallei group</taxon>
    </lineage>
</organism>
<feature type="transmembrane region" description="Helical" evidence="1">
    <location>
        <begin position="72"/>
        <end position="92"/>
    </location>
</feature>
<sequence>MRCRSMAMPGAAFGGFGMPTGDWSAARDRHDSRGCPARFRARGSSRLAAAMAFAIGLPAPLGGAVAQFNEKSATFAAGAVRGAAAIAAVIGLHRDGAVAPSMPRRRSRTRRFASPAR</sequence>